<comment type="caution">
    <text evidence="2">The sequence shown here is derived from an EMBL/GenBank/DDBJ whole genome shotgun (WGS) entry which is preliminary data.</text>
</comment>
<gene>
    <name evidence="2" type="ORF">F2Q69_00017294</name>
</gene>
<accession>A0A8S9R5V8</accession>
<evidence type="ECO:0000313" key="2">
    <source>
        <dbReference type="EMBL" id="KAF3558460.1"/>
    </source>
</evidence>
<organism evidence="2 3">
    <name type="scientific">Brassica cretica</name>
    <name type="common">Mustard</name>
    <dbReference type="NCBI Taxonomy" id="69181"/>
    <lineage>
        <taxon>Eukaryota</taxon>
        <taxon>Viridiplantae</taxon>
        <taxon>Streptophyta</taxon>
        <taxon>Embryophyta</taxon>
        <taxon>Tracheophyta</taxon>
        <taxon>Spermatophyta</taxon>
        <taxon>Magnoliopsida</taxon>
        <taxon>eudicotyledons</taxon>
        <taxon>Gunneridae</taxon>
        <taxon>Pentapetalae</taxon>
        <taxon>rosids</taxon>
        <taxon>malvids</taxon>
        <taxon>Brassicales</taxon>
        <taxon>Brassicaceae</taxon>
        <taxon>Brassiceae</taxon>
        <taxon>Brassica</taxon>
    </lineage>
</organism>
<dbReference type="AlphaFoldDB" id="A0A8S9R5V8"/>
<keyword evidence="1" id="KW-0732">Signal</keyword>
<protein>
    <submittedName>
        <fullName evidence="2">Uncharacterized protein</fullName>
    </submittedName>
</protein>
<evidence type="ECO:0000256" key="1">
    <source>
        <dbReference type="SAM" id="SignalP"/>
    </source>
</evidence>
<feature type="chain" id="PRO_5035832850" evidence="1">
    <location>
        <begin position="27"/>
        <end position="128"/>
    </location>
</feature>
<evidence type="ECO:0000313" key="3">
    <source>
        <dbReference type="Proteomes" id="UP000712600"/>
    </source>
</evidence>
<name>A0A8S9R5V8_BRACR</name>
<sequence>MASSRQCSHISLINLLSSWLLDPVNCGSLVDLLLSDCALICGCLGELVGSSSSRHSVPVFLHSVLGEGSSSITSLWAASGFVEDCTCGYGMIFKGGVLYPFFYTACALIESDDYKSETHRELATLEMT</sequence>
<dbReference type="EMBL" id="QGKX02000996">
    <property type="protein sequence ID" value="KAF3558460.1"/>
    <property type="molecule type" value="Genomic_DNA"/>
</dbReference>
<proteinExistence type="predicted"/>
<feature type="signal peptide" evidence="1">
    <location>
        <begin position="1"/>
        <end position="26"/>
    </location>
</feature>
<dbReference type="Proteomes" id="UP000712600">
    <property type="component" value="Unassembled WGS sequence"/>
</dbReference>
<reference evidence="2" key="1">
    <citation type="submission" date="2019-12" db="EMBL/GenBank/DDBJ databases">
        <title>Genome sequencing and annotation of Brassica cretica.</title>
        <authorList>
            <person name="Studholme D.J."/>
            <person name="Sarris P."/>
        </authorList>
    </citation>
    <scope>NUCLEOTIDE SEQUENCE</scope>
    <source>
        <strain evidence="2">PFS-109/04</strain>
        <tissue evidence="2">Leaf</tissue>
    </source>
</reference>